<dbReference type="AlphaFoldDB" id="A0AAV2H426"/>
<evidence type="ECO:0000256" key="1">
    <source>
        <dbReference type="ARBA" id="ARBA00004141"/>
    </source>
</evidence>
<dbReference type="PANTHER" id="PTHR10231">
    <property type="entry name" value="NUCLEOTIDE-SUGAR TRANSMEMBRANE TRANSPORTER"/>
    <property type="match status" value="1"/>
</dbReference>
<keyword evidence="8" id="KW-1185">Reference proteome</keyword>
<evidence type="ECO:0000256" key="3">
    <source>
        <dbReference type="ARBA" id="ARBA00022692"/>
    </source>
</evidence>
<name>A0AAV2H426_LYMST</name>
<dbReference type="PIRSF" id="PIRSF005799">
    <property type="entry name" value="UDP-gal_transpt"/>
    <property type="match status" value="1"/>
</dbReference>
<sequence>MKPLLPTPAAHRQLSMHSIVENPVLWPIILITQVFIYSTYGIFINLSRVDGHVKYDSFSMVLSIETIKFLMALMMSWPEIVNHGMPEIRMKNVIPFSVPAFCYCLNNNLAVYMQDQMDPATFQVLCNLKIASTALLYRIIMRRNLRHLQWISLALLTFAGALNSYSGYTEKTLSLREIHVTSTGLFMAVLYCIISGFAGVYTEYILKRDIKISLPLQSCFLYSFGIILNFLMWIFQAGETLSLFQGYTKYTWIVIVCQAVNGLVMSLIMKHSSNIVRLFVITSAIPVATFLSIFIFHLQPGFEFFIVVITVVISIYLYNYSPIQK</sequence>
<feature type="transmembrane region" description="Helical" evidence="6">
    <location>
        <begin position="250"/>
        <end position="268"/>
    </location>
</feature>
<accession>A0AAV2H426</accession>
<proteinExistence type="predicted"/>
<keyword evidence="2" id="KW-0813">Transport</keyword>
<evidence type="ECO:0000256" key="4">
    <source>
        <dbReference type="ARBA" id="ARBA00022989"/>
    </source>
</evidence>
<keyword evidence="4 6" id="KW-1133">Transmembrane helix</keyword>
<dbReference type="EMBL" id="CAXITT010000011">
    <property type="protein sequence ID" value="CAL1526984.1"/>
    <property type="molecule type" value="Genomic_DNA"/>
</dbReference>
<evidence type="ECO:0000313" key="8">
    <source>
        <dbReference type="Proteomes" id="UP001497497"/>
    </source>
</evidence>
<dbReference type="GO" id="GO:0000139">
    <property type="term" value="C:Golgi membrane"/>
    <property type="evidence" value="ECO:0007669"/>
    <property type="project" value="InterPro"/>
</dbReference>
<reference evidence="7 8" key="1">
    <citation type="submission" date="2024-04" db="EMBL/GenBank/DDBJ databases">
        <authorList>
            <consortium name="Genoscope - CEA"/>
            <person name="William W."/>
        </authorList>
    </citation>
    <scope>NUCLEOTIDE SEQUENCE [LARGE SCALE GENOMIC DNA]</scope>
</reference>
<keyword evidence="2" id="KW-0762">Sugar transport</keyword>
<comment type="subcellular location">
    <subcellularLocation>
        <location evidence="1">Membrane</location>
        <topology evidence="1">Multi-pass membrane protein</topology>
    </subcellularLocation>
</comment>
<feature type="transmembrane region" description="Helical" evidence="6">
    <location>
        <begin position="302"/>
        <end position="320"/>
    </location>
</feature>
<feature type="transmembrane region" description="Helical" evidence="6">
    <location>
        <begin position="147"/>
        <end position="165"/>
    </location>
</feature>
<evidence type="ECO:0000256" key="6">
    <source>
        <dbReference type="SAM" id="Phobius"/>
    </source>
</evidence>
<dbReference type="Proteomes" id="UP001497497">
    <property type="component" value="Unassembled WGS sequence"/>
</dbReference>
<dbReference type="NCBIfam" id="TIGR00803">
    <property type="entry name" value="nst"/>
    <property type="match status" value="1"/>
</dbReference>
<dbReference type="InterPro" id="IPR007271">
    <property type="entry name" value="Nuc_sug_transpt"/>
</dbReference>
<evidence type="ECO:0000256" key="5">
    <source>
        <dbReference type="ARBA" id="ARBA00023136"/>
    </source>
</evidence>
<dbReference type="Pfam" id="PF04142">
    <property type="entry name" value="Nuc_sug_transp"/>
    <property type="match status" value="1"/>
</dbReference>
<feature type="transmembrane region" description="Helical" evidence="6">
    <location>
        <begin position="24"/>
        <end position="46"/>
    </location>
</feature>
<feature type="transmembrane region" description="Helical" evidence="6">
    <location>
        <begin position="275"/>
        <end position="296"/>
    </location>
</feature>
<comment type="caution">
    <text evidence="7">The sequence shown here is derived from an EMBL/GenBank/DDBJ whole genome shotgun (WGS) entry which is preliminary data.</text>
</comment>
<feature type="transmembrane region" description="Helical" evidence="6">
    <location>
        <begin position="185"/>
        <end position="206"/>
    </location>
</feature>
<organism evidence="7 8">
    <name type="scientific">Lymnaea stagnalis</name>
    <name type="common">Great pond snail</name>
    <name type="synonym">Helix stagnalis</name>
    <dbReference type="NCBI Taxonomy" id="6523"/>
    <lineage>
        <taxon>Eukaryota</taxon>
        <taxon>Metazoa</taxon>
        <taxon>Spiralia</taxon>
        <taxon>Lophotrochozoa</taxon>
        <taxon>Mollusca</taxon>
        <taxon>Gastropoda</taxon>
        <taxon>Heterobranchia</taxon>
        <taxon>Euthyneura</taxon>
        <taxon>Panpulmonata</taxon>
        <taxon>Hygrophila</taxon>
        <taxon>Lymnaeoidea</taxon>
        <taxon>Lymnaeidae</taxon>
        <taxon>Lymnaea</taxon>
    </lineage>
</organism>
<keyword evidence="5 6" id="KW-0472">Membrane</keyword>
<keyword evidence="3 6" id="KW-0812">Transmembrane</keyword>
<gene>
    <name evidence="7" type="ORF">GSLYS_00001161001</name>
</gene>
<evidence type="ECO:0000256" key="2">
    <source>
        <dbReference type="ARBA" id="ARBA00022597"/>
    </source>
</evidence>
<evidence type="ECO:0008006" key="9">
    <source>
        <dbReference type="Google" id="ProtNLM"/>
    </source>
</evidence>
<protein>
    <recommendedName>
        <fullName evidence="9">UDP-sugar transporter protein SLC35A4</fullName>
    </recommendedName>
</protein>
<dbReference type="GO" id="GO:0015165">
    <property type="term" value="F:pyrimidine nucleotide-sugar transmembrane transporter activity"/>
    <property type="evidence" value="ECO:0007669"/>
    <property type="project" value="InterPro"/>
</dbReference>
<feature type="transmembrane region" description="Helical" evidence="6">
    <location>
        <begin position="218"/>
        <end position="238"/>
    </location>
</feature>
<evidence type="ECO:0000313" key="7">
    <source>
        <dbReference type="EMBL" id="CAL1526984.1"/>
    </source>
</evidence>